<dbReference type="EMBL" id="JAVHNS010000007">
    <property type="protein sequence ID" value="KAK6348923.1"/>
    <property type="molecule type" value="Genomic_DNA"/>
</dbReference>
<dbReference type="InterPro" id="IPR027417">
    <property type="entry name" value="P-loop_NTPase"/>
</dbReference>
<proteinExistence type="predicted"/>
<evidence type="ECO:0000313" key="6">
    <source>
        <dbReference type="Proteomes" id="UP001373714"/>
    </source>
</evidence>
<dbReference type="InterPro" id="IPR043136">
    <property type="entry name" value="B30.2/SPRY_sf"/>
</dbReference>
<sequence length="1964" mass="221539">MGMARAEATITTSSMLEEIQIRPFSSISRRLTFQTADPLRIDDNDDKTPESHKSLVQCFEEARETFDKSIVTPLIKNDPKRSAAIKEFLRGAELEDLGKVCRELSEQAEDKTNNKASKLLMTLDQFKGAGDALLQFAPESVSIVWFGISSLITIGNAKVQTRLMICGACDSIANIVADCVRWESMAALMISEDQSLDIWDSDVPNLIFLILEFLWTARPHFDQSRLKRIASNLKEVFSKELEDRVNAILEKYETLAKAMQGLFQESVLHGSFKTGQMLEQIRKNLQNYVSIGVNLLTDFQKRAFLDELDKQQSKLEHPASYKLHFSTLNDRLNKIIHDRDGKLVANWLFSEEKYCGWKTPRADSSQQGLNFLCLRGPRGHGKSVAMMCIHRDIVKTTIISKESVSRPPSQTPFVCHFFFKKGEQNIERTRSALESILYQLLGSDEIRRDINVLIAAVSILSPSFGEVGSGTLIDGARGSGNFQESLKSLCDTIKAIAATIQVPVYLMIDALDECIDRREQCFLEHLKSLVNIPDVDDAMQTSDGISNTESKNLKLIISVRDSVDIVGELATSKMTEATENNLPKGIKIVDITSERNSSDLREYLIHAAGEVLARRISRMQYEAYYDSQLSRIVKIVHGKANGDFTLARLIIANLQQPSRDTLEKRIKRLPSAIGEIYKASLEALTADEQEFVVAVLKWVVWSVSGLSVLEISDHYKDIYKLGSKVSSSLADGDADMKLSRINDNEDPERDLGQRSAEGADYEGDIFDRGGSEREPDYTNPFDDPEVKDTIYHIENAGRDFFRYDRNTGVVNVDISIREWIQQDNIDPGSPVGDSRGFNKFRDSHGNTVFQFTLAPLFVRYGDTLSHLFDKKEAHMSIALAIFRTLNNDEFQDKYMPWKPDWTGGASAFGPRKTLRYEIEHWPDHIRALQEWWTEESLTSSWWTELLAELSIFTRPENWYRWNIQRPDLSLNSERYDQHWHIGDARGFATGFDPSPGAELFWLFFQEPIHFASSMGLPLLIDVLVRQMRISTPAAVSGGKPMSNPTHIRKIKNFRDAKVEVLFQEHCRRGDYSQYGGSMLELSYDIALAKLVQEMGHQELLERLETLTSRLAPNAPAVADERPSRVSPVVLVQHLTENEVWPSDKAKLRVKRKAIFTLVNEVTSSQGTLEAYEILCNSVNILGRPPLCIANSNPIIIKQLLKYGANINNYNGPSRVGDSIVPPLYREPPLKFVLLRASEARAQDEKQLANLLRTAELLILGGAGLALDESYLAPLTCIHLAALIQDFKLFRLLCVSGDWNINMQDDQGRTPLHCLFAGRRPTDRERVEEIISIFKVMLKMKTEEDLINVEDEAGRNVLALAVGGGFIEAVEVLVSMGVDVLDEDKLGSNCFHHLATPCDGSNGSLGRPSVDVPFMKLSRADLDHQNDLNIADVLIRAGLDYTKPNYAGETPLYTAVKTGKWLLARYLLKKYDELALESLANGTANPLLSSTLLDKTTLFHALIQGAHNRAIFISPLTKEHSEAVEFLNELNGILSKYTDTKKLMIQGDNNGNTPLHWAIDQNPRLLVRLNSMNWVAKLISLEIFQAIIAVNPEVAFAYNHSLECALDSVIWNVAVTVEGISYGHRDYEKNLVYLARVLKYFWLHLQEGLVTPKFPFAFLFGSISLNIGGDHSGDSQKLISRFGIAEILDQYDAVCKARYGWHLSEYTSIMSFGLRKSHRYAWHGRDFSSPASGFARPTKIGWTSVPMKLSTNMLRALQIEPKPWYYQFGISDNPIPPMDTGFYFEVKFSSKPSEFSEDGVFCEFGLKSPSSTAPEVTCDIFDGLVSVTGRSYIEWQDYVHYKSRADSKGVEKKNPFTDSKSLCFGCGVNPVRQVAFFTVDGAIAYTGIPIDQSIFYPFFGFTNYTGECKLNFGAERFMFEVANFDGWEMDWRGRPLDTDKDTSRLRIRFRERRCRTTEIIKSLAV</sequence>
<evidence type="ECO:0000313" key="5">
    <source>
        <dbReference type="EMBL" id="KAK6348923.1"/>
    </source>
</evidence>
<dbReference type="Gene3D" id="2.60.120.920">
    <property type="match status" value="1"/>
</dbReference>
<protein>
    <recommendedName>
        <fullName evidence="4">Nephrocystin 3-like N-terminal domain-containing protein</fullName>
    </recommendedName>
</protein>
<dbReference type="Proteomes" id="UP001373714">
    <property type="component" value="Unassembled WGS sequence"/>
</dbReference>
<organism evidence="5 6">
    <name type="scientific">Orbilia blumenaviensis</name>
    <dbReference type="NCBI Taxonomy" id="1796055"/>
    <lineage>
        <taxon>Eukaryota</taxon>
        <taxon>Fungi</taxon>
        <taxon>Dikarya</taxon>
        <taxon>Ascomycota</taxon>
        <taxon>Pezizomycotina</taxon>
        <taxon>Orbiliomycetes</taxon>
        <taxon>Orbiliales</taxon>
        <taxon>Orbiliaceae</taxon>
        <taxon>Orbilia</taxon>
    </lineage>
</organism>
<keyword evidence="6" id="KW-1185">Reference proteome</keyword>
<feature type="domain" description="Nephrocystin 3-like N-terminal" evidence="4">
    <location>
        <begin position="346"/>
        <end position="530"/>
    </location>
</feature>
<keyword evidence="2" id="KW-0040">ANK repeat</keyword>
<dbReference type="PANTHER" id="PTHR10039">
    <property type="entry name" value="AMELOGENIN"/>
    <property type="match status" value="1"/>
</dbReference>
<dbReference type="PANTHER" id="PTHR10039:SF14">
    <property type="entry name" value="NACHT DOMAIN-CONTAINING PROTEIN"/>
    <property type="match status" value="1"/>
</dbReference>
<evidence type="ECO:0000256" key="1">
    <source>
        <dbReference type="ARBA" id="ARBA00022737"/>
    </source>
</evidence>
<dbReference type="Gene3D" id="3.40.50.300">
    <property type="entry name" value="P-loop containing nucleotide triphosphate hydrolases"/>
    <property type="match status" value="1"/>
</dbReference>
<feature type="compositionally biased region" description="Basic and acidic residues" evidence="3">
    <location>
        <begin position="765"/>
        <end position="776"/>
    </location>
</feature>
<evidence type="ECO:0000256" key="3">
    <source>
        <dbReference type="SAM" id="MobiDB-lite"/>
    </source>
</evidence>
<comment type="caution">
    <text evidence="5">The sequence shown here is derived from an EMBL/GenBank/DDBJ whole genome shotgun (WGS) entry which is preliminary data.</text>
</comment>
<dbReference type="Pfam" id="PF24883">
    <property type="entry name" value="NPHP3_N"/>
    <property type="match status" value="1"/>
</dbReference>
<keyword evidence="1" id="KW-0677">Repeat</keyword>
<dbReference type="Gene3D" id="1.25.40.20">
    <property type="entry name" value="Ankyrin repeat-containing domain"/>
    <property type="match status" value="2"/>
</dbReference>
<reference evidence="5 6" key="1">
    <citation type="submission" date="2019-10" db="EMBL/GenBank/DDBJ databases">
        <authorList>
            <person name="Palmer J.M."/>
        </authorList>
    </citation>
    <scope>NUCLEOTIDE SEQUENCE [LARGE SCALE GENOMIC DNA]</scope>
    <source>
        <strain evidence="5 6">TWF730</strain>
    </source>
</reference>
<feature type="region of interest" description="Disordered" evidence="3">
    <location>
        <begin position="738"/>
        <end position="781"/>
    </location>
</feature>
<evidence type="ECO:0000259" key="4">
    <source>
        <dbReference type="Pfam" id="PF24883"/>
    </source>
</evidence>
<dbReference type="SUPFAM" id="SSF48403">
    <property type="entry name" value="Ankyrin repeat"/>
    <property type="match status" value="2"/>
</dbReference>
<dbReference type="PROSITE" id="PS50088">
    <property type="entry name" value="ANK_REPEAT"/>
    <property type="match status" value="1"/>
</dbReference>
<gene>
    <name evidence="5" type="ORF">TWF730_009684</name>
</gene>
<accession>A0AAV9UTA7</accession>
<dbReference type="InterPro" id="IPR056884">
    <property type="entry name" value="NPHP3-like_N"/>
</dbReference>
<name>A0AAV9UTA7_9PEZI</name>
<dbReference type="SMART" id="SM00248">
    <property type="entry name" value="ANK"/>
    <property type="match status" value="6"/>
</dbReference>
<dbReference type="InterPro" id="IPR002110">
    <property type="entry name" value="Ankyrin_rpt"/>
</dbReference>
<feature type="repeat" description="ANK" evidence="2">
    <location>
        <begin position="1352"/>
        <end position="1384"/>
    </location>
</feature>
<dbReference type="InterPro" id="IPR036770">
    <property type="entry name" value="Ankyrin_rpt-contain_sf"/>
</dbReference>
<evidence type="ECO:0000256" key="2">
    <source>
        <dbReference type="PROSITE-ProRule" id="PRU00023"/>
    </source>
</evidence>